<feature type="domain" description="Reverse transcriptase" evidence="1">
    <location>
        <begin position="1"/>
        <end position="185"/>
    </location>
</feature>
<organism evidence="2 3">
    <name type="scientific">Gossypium stocksii</name>
    <dbReference type="NCBI Taxonomy" id="47602"/>
    <lineage>
        <taxon>Eukaryota</taxon>
        <taxon>Viridiplantae</taxon>
        <taxon>Streptophyta</taxon>
        <taxon>Embryophyta</taxon>
        <taxon>Tracheophyta</taxon>
        <taxon>Spermatophyta</taxon>
        <taxon>Magnoliopsida</taxon>
        <taxon>eudicotyledons</taxon>
        <taxon>Gunneridae</taxon>
        <taxon>Pentapetalae</taxon>
        <taxon>rosids</taxon>
        <taxon>malvids</taxon>
        <taxon>Malvales</taxon>
        <taxon>Malvaceae</taxon>
        <taxon>Malvoideae</taxon>
        <taxon>Gossypium</taxon>
    </lineage>
</organism>
<dbReference type="PROSITE" id="PS50878">
    <property type="entry name" value="RT_POL"/>
    <property type="match status" value="1"/>
</dbReference>
<dbReference type="Proteomes" id="UP000828251">
    <property type="component" value="Unassembled WGS sequence"/>
</dbReference>
<proteinExistence type="predicted"/>
<keyword evidence="3" id="KW-1185">Reference proteome</keyword>
<evidence type="ECO:0000313" key="3">
    <source>
        <dbReference type="Proteomes" id="UP000828251"/>
    </source>
</evidence>
<sequence>MALKLDMCKAYNRVEWPFIKGMMLKLGFADSFINFIIHCISSVYYSVLLNRVEGPTFKPSRGLRQEDLLSPYLFLFCGEGLSALMRLAYQEKKISRVKICRLAPPITHLMFADDCILFRKVSNGELQVIKDILREYEACSGQCINFKKSTAFFSSNMSKQDKDNASQIFNVRRSTEAERYLGLPNMVGRKKKLAFQVLKVKLKKKVDSWSVLYLSQGGKEGWRLLRNPDSLLARMLKAKYYKDLDFLKSRLGNLPSLTWQSVWCVKGLLLKGMGWRIGSRLGSTRSVVVIAYFRRRYIHEGEIKSGSQMVDVVCNYIKELDGLKTCLSVKQFHLSKWVAPMNSWLKINFDAGFNKDNLESCSGLVVRNERADLVCSKMIFHENIPTAFAIEAMVCLQVIHLGLYLGIRKVEIEGDSRTVIRKLQEDI</sequence>
<dbReference type="GO" id="GO:0004523">
    <property type="term" value="F:RNA-DNA hybrid ribonuclease activity"/>
    <property type="evidence" value="ECO:0007669"/>
    <property type="project" value="InterPro"/>
</dbReference>
<dbReference type="InterPro" id="IPR002156">
    <property type="entry name" value="RNaseH_domain"/>
</dbReference>
<protein>
    <recommendedName>
        <fullName evidence="1">Reverse transcriptase domain-containing protein</fullName>
    </recommendedName>
</protein>
<comment type="caution">
    <text evidence="2">The sequence shown here is derived from an EMBL/GenBank/DDBJ whole genome shotgun (WGS) entry which is preliminary data.</text>
</comment>
<evidence type="ECO:0000313" key="2">
    <source>
        <dbReference type="EMBL" id="KAH1030126.1"/>
    </source>
</evidence>
<dbReference type="Pfam" id="PF00078">
    <property type="entry name" value="RVT_1"/>
    <property type="match status" value="1"/>
</dbReference>
<dbReference type="PANTHER" id="PTHR33116">
    <property type="entry name" value="REVERSE TRANSCRIPTASE ZINC-BINDING DOMAIN-CONTAINING PROTEIN-RELATED-RELATED"/>
    <property type="match status" value="1"/>
</dbReference>
<evidence type="ECO:0000259" key="1">
    <source>
        <dbReference type="PROSITE" id="PS50878"/>
    </source>
</evidence>
<dbReference type="Pfam" id="PF13456">
    <property type="entry name" value="RVT_3"/>
    <property type="match status" value="1"/>
</dbReference>
<dbReference type="InterPro" id="IPR000477">
    <property type="entry name" value="RT_dom"/>
</dbReference>
<name>A0A9D3ZDZ8_9ROSI</name>
<gene>
    <name evidence="2" type="ORF">J1N35_046061</name>
</gene>
<accession>A0A9D3ZDZ8</accession>
<dbReference type="EMBL" id="JAIQCV010000127">
    <property type="protein sequence ID" value="KAH1030126.1"/>
    <property type="molecule type" value="Genomic_DNA"/>
</dbReference>
<dbReference type="AlphaFoldDB" id="A0A9D3ZDZ8"/>
<reference evidence="2 3" key="1">
    <citation type="journal article" date="2021" name="Plant Biotechnol. J.">
        <title>Multi-omics assisted identification of the key and species-specific regulatory components of drought-tolerant mechanisms in Gossypium stocksii.</title>
        <authorList>
            <person name="Yu D."/>
            <person name="Ke L."/>
            <person name="Zhang D."/>
            <person name="Wu Y."/>
            <person name="Sun Y."/>
            <person name="Mei J."/>
            <person name="Sun J."/>
            <person name="Sun Y."/>
        </authorList>
    </citation>
    <scope>NUCLEOTIDE SEQUENCE [LARGE SCALE GENOMIC DNA]</scope>
    <source>
        <strain evidence="3">cv. E1</strain>
        <tissue evidence="2">Leaf</tissue>
    </source>
</reference>
<dbReference type="OrthoDB" id="1001505at2759"/>
<dbReference type="GO" id="GO:0003676">
    <property type="term" value="F:nucleic acid binding"/>
    <property type="evidence" value="ECO:0007669"/>
    <property type="project" value="InterPro"/>
</dbReference>
<dbReference type="PANTHER" id="PTHR33116:SF86">
    <property type="entry name" value="REVERSE TRANSCRIPTASE DOMAIN-CONTAINING PROTEIN"/>
    <property type="match status" value="1"/>
</dbReference>